<gene>
    <name evidence="1" type="ordered locus">PD_2069</name>
</gene>
<reference evidence="1 2" key="1">
    <citation type="journal article" date="2003" name="J. Bacteriol.">
        <title>Comparative analyses of the complete genome sequences of Pierce's disease and citrus variegated chlorosis strains of Xylella fastidiosa.</title>
        <authorList>
            <person name="Van Sluys M.A."/>
            <person name="de Oliveira M.C."/>
            <person name="Monteiro-Vitorello C.B."/>
            <person name="Miyaki C.Y."/>
            <person name="Furlan L.R."/>
            <person name="Camargo L.E."/>
            <person name="da Silva A.C."/>
            <person name="Moon D.H."/>
            <person name="Takita M.A."/>
            <person name="Lemos E.G."/>
            <person name="Machado M.A."/>
            <person name="Ferro M.I."/>
            <person name="da Silva F.R."/>
            <person name="Goldman M.H."/>
            <person name="Goldman G.H."/>
            <person name="Lemos M.V."/>
            <person name="El-Dorry H."/>
            <person name="Tsai S.M."/>
            <person name="Carrer H."/>
            <person name="Carraro D.M."/>
            <person name="de Oliveira R.C."/>
            <person name="Nunes L.R."/>
            <person name="Siqueira W.J."/>
            <person name="Coutinho L.L."/>
            <person name="Kimura E.T."/>
            <person name="Ferro E.S."/>
            <person name="Harakava R."/>
            <person name="Kuramae E.E."/>
            <person name="Marino C.L."/>
            <person name="Giglioti E."/>
            <person name="Abreu I.L."/>
            <person name="Alves L.M."/>
            <person name="do Amaral A.M."/>
            <person name="Baia G.S."/>
            <person name="Blanco S.R."/>
            <person name="Brito M.S."/>
            <person name="Cannavan F.S."/>
            <person name="Celestino A.V."/>
            <person name="da Cunha A.F."/>
            <person name="Fenille R.C."/>
            <person name="Ferro J.A."/>
            <person name="Formighieri E.F."/>
            <person name="Kishi L.T."/>
            <person name="Leoni S.G."/>
            <person name="Oliveira A.R."/>
            <person name="Rosa V.E.Jr."/>
            <person name="Sassaki F.T."/>
            <person name="Sena J.A."/>
            <person name="de Souza A.A."/>
            <person name="Truffi D."/>
            <person name="Tsukumo F."/>
            <person name="Yanai G.M."/>
            <person name="Zaros L.G."/>
            <person name="Civerolo E.L."/>
            <person name="Simpson A.J."/>
            <person name="Almeida N.F.Jr."/>
            <person name="Setubal J.C."/>
            <person name="Kitajima J.P."/>
        </authorList>
    </citation>
    <scope>NUCLEOTIDE SEQUENCE [LARGE SCALE GENOMIC DNA]</scope>
    <source>
        <strain evidence="2">Temecula1 / ATCC 700964</strain>
    </source>
</reference>
<keyword evidence="2" id="KW-1185">Reference proteome</keyword>
<sequence>MRRSMDEWSDIDEMVFFSDGSATSADVSESIKGFCREVLRCYGLSEVDQSSPRSVLELNDITFDLVAVTKIGFGEIQILNGSGGWMSTNPNDFNAMREARNKDIGALIKPTIRLMKYWNVASGFLFDSFALESWICGQGFW</sequence>
<accession>Q879X1</accession>
<protein>
    <submittedName>
        <fullName evidence="1">Uncharacterized protein</fullName>
    </submittedName>
</protein>
<dbReference type="Proteomes" id="UP000002516">
    <property type="component" value="Chromosome"/>
</dbReference>
<organism evidence="1 2">
    <name type="scientific">Xylella fastidiosa (strain Temecula1 / ATCC 700964)</name>
    <dbReference type="NCBI Taxonomy" id="183190"/>
    <lineage>
        <taxon>Bacteria</taxon>
        <taxon>Pseudomonadati</taxon>
        <taxon>Pseudomonadota</taxon>
        <taxon>Gammaproteobacteria</taxon>
        <taxon>Lysobacterales</taxon>
        <taxon>Lysobacteraceae</taxon>
        <taxon>Xylella</taxon>
    </lineage>
</organism>
<evidence type="ECO:0000313" key="2">
    <source>
        <dbReference type="Proteomes" id="UP000002516"/>
    </source>
</evidence>
<dbReference type="EMBL" id="AE009442">
    <property type="protein sequence ID" value="AAO29892.1"/>
    <property type="molecule type" value="Genomic_DNA"/>
</dbReference>
<proteinExistence type="predicted"/>
<dbReference type="KEGG" id="xft:PD_2069"/>
<evidence type="ECO:0000313" key="1">
    <source>
        <dbReference type="EMBL" id="AAO29892.1"/>
    </source>
</evidence>
<name>Q879X1_XYLFT</name>
<dbReference type="RefSeq" id="WP_011098356.1">
    <property type="nucleotide sequence ID" value="NC_004556.1"/>
</dbReference>
<dbReference type="AlphaFoldDB" id="Q879X1"/>
<dbReference type="HOGENOM" id="CLU_1824598_0_0_6"/>